<dbReference type="EMBL" id="KD080686">
    <property type="protein sequence ID" value="EMS62549.1"/>
    <property type="molecule type" value="Genomic_DNA"/>
</dbReference>
<protein>
    <submittedName>
        <fullName evidence="1">Uncharacterized protein</fullName>
    </submittedName>
</protein>
<organism evidence="1">
    <name type="scientific">Triticum urartu</name>
    <name type="common">Red wild einkorn</name>
    <name type="synonym">Crithodium urartu</name>
    <dbReference type="NCBI Taxonomy" id="4572"/>
    <lineage>
        <taxon>Eukaryota</taxon>
        <taxon>Viridiplantae</taxon>
        <taxon>Streptophyta</taxon>
        <taxon>Embryophyta</taxon>
        <taxon>Tracheophyta</taxon>
        <taxon>Spermatophyta</taxon>
        <taxon>Magnoliopsida</taxon>
        <taxon>Liliopsida</taxon>
        <taxon>Poales</taxon>
        <taxon>Poaceae</taxon>
        <taxon>BOP clade</taxon>
        <taxon>Pooideae</taxon>
        <taxon>Triticodae</taxon>
        <taxon>Triticeae</taxon>
        <taxon>Triticinae</taxon>
        <taxon>Triticum</taxon>
    </lineage>
</organism>
<dbReference type="AlphaFoldDB" id="M8ANR0"/>
<proteinExistence type="predicted"/>
<evidence type="ECO:0000313" key="1">
    <source>
        <dbReference type="EMBL" id="EMS62549.1"/>
    </source>
</evidence>
<gene>
    <name evidence="1" type="ORF">TRIUR3_26570</name>
</gene>
<sequence>MGRAVLVWRRRDTTALADEVTTWAMMVAPAIIAPSVVELVTQLRALILPQLHNVDSGSAELAAQLFDDVIGCSTSVVSKLFTAGSGATIELIDDKSLETFGNDITPYA</sequence>
<reference evidence="1" key="1">
    <citation type="journal article" date="2013" name="Nature">
        <title>Draft genome of the wheat A-genome progenitor Triticum urartu.</title>
        <authorList>
            <person name="Ling H.Q."/>
            <person name="Zhao S."/>
            <person name="Liu D."/>
            <person name="Wang J."/>
            <person name="Sun H."/>
            <person name="Zhang C."/>
            <person name="Fan H."/>
            <person name="Li D."/>
            <person name="Dong L."/>
            <person name="Tao Y."/>
            <person name="Gao C."/>
            <person name="Wu H."/>
            <person name="Li Y."/>
            <person name="Cui Y."/>
            <person name="Guo X."/>
            <person name="Zheng S."/>
            <person name="Wang B."/>
            <person name="Yu K."/>
            <person name="Liang Q."/>
            <person name="Yang W."/>
            <person name="Lou X."/>
            <person name="Chen J."/>
            <person name="Feng M."/>
            <person name="Jian J."/>
            <person name="Zhang X."/>
            <person name="Luo G."/>
            <person name="Jiang Y."/>
            <person name="Liu J."/>
            <person name="Wang Z."/>
            <person name="Sha Y."/>
            <person name="Zhang B."/>
            <person name="Wu H."/>
            <person name="Tang D."/>
            <person name="Shen Q."/>
            <person name="Xue P."/>
            <person name="Zou S."/>
            <person name="Wang X."/>
            <person name="Liu X."/>
            <person name="Wang F."/>
            <person name="Yang Y."/>
            <person name="An X."/>
            <person name="Dong Z."/>
            <person name="Zhang K."/>
            <person name="Zhang X."/>
            <person name="Luo M.C."/>
            <person name="Dvorak J."/>
            <person name="Tong Y."/>
            <person name="Wang J."/>
            <person name="Yang H."/>
            <person name="Li Z."/>
            <person name="Wang D."/>
            <person name="Zhang A."/>
            <person name="Wang J."/>
        </authorList>
    </citation>
    <scope>NUCLEOTIDE SEQUENCE</scope>
</reference>
<name>M8ANR0_TRIUA</name>
<accession>M8ANR0</accession>